<dbReference type="InterPro" id="IPR013785">
    <property type="entry name" value="Aldolase_TIM"/>
</dbReference>
<evidence type="ECO:0000313" key="7">
    <source>
        <dbReference type="EMBL" id="TFH90257.1"/>
    </source>
</evidence>
<dbReference type="CDD" id="cd21109">
    <property type="entry name" value="SPASM"/>
    <property type="match status" value="1"/>
</dbReference>
<dbReference type="InterPro" id="IPR050377">
    <property type="entry name" value="Radical_SAM_PqqE_MftC-like"/>
</dbReference>
<dbReference type="CDD" id="cd01335">
    <property type="entry name" value="Radical_SAM"/>
    <property type="match status" value="1"/>
</dbReference>
<proteinExistence type="predicted"/>
<evidence type="ECO:0000313" key="8">
    <source>
        <dbReference type="Proteomes" id="UP000297753"/>
    </source>
</evidence>
<reference evidence="7 8" key="1">
    <citation type="submission" date="2019-01" db="EMBL/GenBank/DDBJ databases">
        <title>Vibrio BEI176 sp. nov, a marine bacterium isolated from China: eastern marignal seas.</title>
        <authorList>
            <person name="Li B."/>
        </authorList>
    </citation>
    <scope>NUCLEOTIDE SEQUENCE [LARGE SCALE GENOMIC DNA]</scope>
    <source>
        <strain evidence="7 8">BEI176</strain>
    </source>
</reference>
<evidence type="ECO:0000256" key="4">
    <source>
        <dbReference type="ARBA" id="ARBA00023004"/>
    </source>
</evidence>
<dbReference type="GO" id="GO:0003824">
    <property type="term" value="F:catalytic activity"/>
    <property type="evidence" value="ECO:0007669"/>
    <property type="project" value="InterPro"/>
</dbReference>
<dbReference type="Pfam" id="PF04055">
    <property type="entry name" value="Radical_SAM"/>
    <property type="match status" value="1"/>
</dbReference>
<dbReference type="InterPro" id="IPR023885">
    <property type="entry name" value="4Fe4S-binding_SPASM_dom"/>
</dbReference>
<gene>
    <name evidence="7" type="ORF">ELS82_17600</name>
</gene>
<evidence type="ECO:0000256" key="3">
    <source>
        <dbReference type="ARBA" id="ARBA00022723"/>
    </source>
</evidence>
<dbReference type="SUPFAM" id="SSF102114">
    <property type="entry name" value="Radical SAM enzymes"/>
    <property type="match status" value="1"/>
</dbReference>
<dbReference type="AlphaFoldDB" id="A0A4Y8WBT6"/>
<evidence type="ECO:0000259" key="6">
    <source>
        <dbReference type="PROSITE" id="PS51918"/>
    </source>
</evidence>
<dbReference type="OrthoDB" id="9782387at2"/>
<evidence type="ECO:0000256" key="2">
    <source>
        <dbReference type="ARBA" id="ARBA00022691"/>
    </source>
</evidence>
<dbReference type="PANTHER" id="PTHR11228">
    <property type="entry name" value="RADICAL SAM DOMAIN PROTEIN"/>
    <property type="match status" value="1"/>
</dbReference>
<comment type="caution">
    <text evidence="7">The sequence shown here is derived from an EMBL/GenBank/DDBJ whole genome shotgun (WGS) entry which is preliminary data.</text>
</comment>
<keyword evidence="2" id="KW-0949">S-adenosyl-L-methionine</keyword>
<dbReference type="SFLD" id="SFLDG01067">
    <property type="entry name" value="SPASM/twitch_domain_containing"/>
    <property type="match status" value="1"/>
</dbReference>
<dbReference type="Proteomes" id="UP000297753">
    <property type="component" value="Unassembled WGS sequence"/>
</dbReference>
<name>A0A4Y8WBT6_9VIBR</name>
<keyword evidence="5" id="KW-0411">Iron-sulfur</keyword>
<dbReference type="RefSeq" id="WP_134836640.1">
    <property type="nucleotide sequence ID" value="NZ_SATR01000031.1"/>
</dbReference>
<sequence>MTESLHARHTAFQTWPITFNALVVEYTNRCNARCSMCYQYASPKGSEVSGRRTLRLGAIKKVIEGASELAPLTKHFLLTGGEPLLSLSRCVALFEHARHHGYPTISVTTNGFWGRDEEQAYTTVRAMRQAGLTHLDLSWDIWHLDYISPVAIDNVIAACHREGIAITLRVLTTQRHRIQEALGLLRYRSLTSVDQIKSGPVAKMGRATKLLPNRDFFSEQSAGDTCHARLQLTVNPKGNVSPCYCGSDQTQGLSFGNIYQDAIVDIYRRMNDSRLLRTLVFYGAGALVPLLREADIALGREDDNICKLCWRVFSDPHRSSALEHNFARRRSDDVKHLLSALGIQTIPIQEVKNETVPIHFRAHDNRTVVRR</sequence>
<keyword evidence="8" id="KW-1185">Reference proteome</keyword>
<dbReference type="SFLD" id="SFLDS00029">
    <property type="entry name" value="Radical_SAM"/>
    <property type="match status" value="1"/>
</dbReference>
<dbReference type="GO" id="GO:0046872">
    <property type="term" value="F:metal ion binding"/>
    <property type="evidence" value="ECO:0007669"/>
    <property type="project" value="UniProtKB-KW"/>
</dbReference>
<dbReference type="Pfam" id="PF13186">
    <property type="entry name" value="SPASM"/>
    <property type="match status" value="1"/>
</dbReference>
<evidence type="ECO:0000256" key="1">
    <source>
        <dbReference type="ARBA" id="ARBA00001966"/>
    </source>
</evidence>
<dbReference type="InterPro" id="IPR007197">
    <property type="entry name" value="rSAM"/>
</dbReference>
<feature type="domain" description="Radical SAM core" evidence="6">
    <location>
        <begin position="16"/>
        <end position="237"/>
    </location>
</feature>
<dbReference type="PANTHER" id="PTHR11228:SF7">
    <property type="entry name" value="PQQA PEPTIDE CYCLASE"/>
    <property type="match status" value="1"/>
</dbReference>
<protein>
    <submittedName>
        <fullName evidence="7">Radical SAM protein</fullName>
    </submittedName>
</protein>
<organism evidence="7 8">
    <name type="scientific">Vibrio ouci</name>
    <dbReference type="NCBI Taxonomy" id="2499078"/>
    <lineage>
        <taxon>Bacteria</taxon>
        <taxon>Pseudomonadati</taxon>
        <taxon>Pseudomonadota</taxon>
        <taxon>Gammaproteobacteria</taxon>
        <taxon>Vibrionales</taxon>
        <taxon>Vibrionaceae</taxon>
        <taxon>Vibrio</taxon>
    </lineage>
</organism>
<dbReference type="EMBL" id="SATR01000031">
    <property type="protein sequence ID" value="TFH90257.1"/>
    <property type="molecule type" value="Genomic_DNA"/>
</dbReference>
<evidence type="ECO:0000256" key="5">
    <source>
        <dbReference type="ARBA" id="ARBA00023014"/>
    </source>
</evidence>
<dbReference type="Gene3D" id="3.20.20.70">
    <property type="entry name" value="Aldolase class I"/>
    <property type="match status" value="1"/>
</dbReference>
<comment type="cofactor">
    <cofactor evidence="1">
        <name>[4Fe-4S] cluster</name>
        <dbReference type="ChEBI" id="CHEBI:49883"/>
    </cofactor>
</comment>
<dbReference type="GO" id="GO:0051536">
    <property type="term" value="F:iron-sulfur cluster binding"/>
    <property type="evidence" value="ECO:0007669"/>
    <property type="project" value="UniProtKB-KW"/>
</dbReference>
<accession>A0A4Y8WBT6</accession>
<dbReference type="InterPro" id="IPR058240">
    <property type="entry name" value="rSAM_sf"/>
</dbReference>
<dbReference type="PROSITE" id="PS51918">
    <property type="entry name" value="RADICAL_SAM"/>
    <property type="match status" value="1"/>
</dbReference>
<keyword evidence="4" id="KW-0408">Iron</keyword>
<keyword evidence="3" id="KW-0479">Metal-binding</keyword>